<reference evidence="1" key="2">
    <citation type="journal article" date="2024" name="Plant">
        <title>Genomic evolution and insights into agronomic trait innovations of Sesamum species.</title>
        <authorList>
            <person name="Miao H."/>
            <person name="Wang L."/>
            <person name="Qu L."/>
            <person name="Liu H."/>
            <person name="Sun Y."/>
            <person name="Le M."/>
            <person name="Wang Q."/>
            <person name="Wei S."/>
            <person name="Zheng Y."/>
            <person name="Lin W."/>
            <person name="Duan Y."/>
            <person name="Cao H."/>
            <person name="Xiong S."/>
            <person name="Wang X."/>
            <person name="Wei L."/>
            <person name="Li C."/>
            <person name="Ma Q."/>
            <person name="Ju M."/>
            <person name="Zhao R."/>
            <person name="Li G."/>
            <person name="Mu C."/>
            <person name="Tian Q."/>
            <person name="Mei H."/>
            <person name="Zhang T."/>
            <person name="Gao T."/>
            <person name="Zhang H."/>
        </authorList>
    </citation>
    <scope>NUCLEOTIDE SEQUENCE</scope>
    <source>
        <strain evidence="1">KEN1</strain>
    </source>
</reference>
<sequence>MITCSLYAPLLLNVCMLSGGRYSFTGRTSWTSVIQWTSVRWRGKHVVNASIKALLAALVYHLWQERNCRIFQHITRPPIDIARIVVSDIRELITCKQLPRVVSTRGLYRLWRIPWHVEGEANIRALLLYFVPLSLLMKFTITEKKQIAGLRTYLGMILL</sequence>
<name>A0AAW2WT44_9LAMI</name>
<dbReference type="EMBL" id="JACGWN010000007">
    <property type="protein sequence ID" value="KAL0444820.1"/>
    <property type="molecule type" value="Genomic_DNA"/>
</dbReference>
<accession>A0AAW2WT44</accession>
<proteinExistence type="predicted"/>
<organism evidence="1">
    <name type="scientific">Sesamum latifolium</name>
    <dbReference type="NCBI Taxonomy" id="2727402"/>
    <lineage>
        <taxon>Eukaryota</taxon>
        <taxon>Viridiplantae</taxon>
        <taxon>Streptophyta</taxon>
        <taxon>Embryophyta</taxon>
        <taxon>Tracheophyta</taxon>
        <taxon>Spermatophyta</taxon>
        <taxon>Magnoliopsida</taxon>
        <taxon>eudicotyledons</taxon>
        <taxon>Gunneridae</taxon>
        <taxon>Pentapetalae</taxon>
        <taxon>asterids</taxon>
        <taxon>lamiids</taxon>
        <taxon>Lamiales</taxon>
        <taxon>Pedaliaceae</taxon>
        <taxon>Sesamum</taxon>
    </lineage>
</organism>
<evidence type="ECO:0000313" key="1">
    <source>
        <dbReference type="EMBL" id="KAL0444820.1"/>
    </source>
</evidence>
<reference evidence="1" key="1">
    <citation type="submission" date="2020-06" db="EMBL/GenBank/DDBJ databases">
        <authorList>
            <person name="Li T."/>
            <person name="Hu X."/>
            <person name="Zhang T."/>
            <person name="Song X."/>
            <person name="Zhang H."/>
            <person name="Dai N."/>
            <person name="Sheng W."/>
            <person name="Hou X."/>
            <person name="Wei L."/>
        </authorList>
    </citation>
    <scope>NUCLEOTIDE SEQUENCE</scope>
    <source>
        <strain evidence="1">KEN1</strain>
        <tissue evidence="1">Leaf</tissue>
    </source>
</reference>
<dbReference type="AlphaFoldDB" id="A0AAW2WT44"/>
<protein>
    <submittedName>
        <fullName evidence="1">Uncharacterized protein</fullName>
    </submittedName>
</protein>
<comment type="caution">
    <text evidence="1">The sequence shown here is derived from an EMBL/GenBank/DDBJ whole genome shotgun (WGS) entry which is preliminary data.</text>
</comment>
<gene>
    <name evidence="1" type="ORF">Slati_2204700</name>
</gene>